<gene>
    <name evidence="4" type="ORF">scyTo_0019249</name>
</gene>
<dbReference type="PRINTS" id="PR00019">
    <property type="entry name" value="LEURICHRPT"/>
</dbReference>
<dbReference type="PANTHER" id="PTHR45712:SF20">
    <property type="entry name" value="PODOCAN"/>
    <property type="match status" value="1"/>
</dbReference>
<dbReference type="Proteomes" id="UP000288216">
    <property type="component" value="Unassembled WGS sequence"/>
</dbReference>
<evidence type="ECO:0000313" key="5">
    <source>
        <dbReference type="Proteomes" id="UP000288216"/>
    </source>
</evidence>
<feature type="region of interest" description="Disordered" evidence="3">
    <location>
        <begin position="280"/>
        <end position="308"/>
    </location>
</feature>
<evidence type="ECO:0000256" key="3">
    <source>
        <dbReference type="SAM" id="MobiDB-lite"/>
    </source>
</evidence>
<comment type="caution">
    <text evidence="4">The sequence shown here is derived from an EMBL/GenBank/DDBJ whole genome shotgun (WGS) entry which is preliminary data.</text>
</comment>
<organism evidence="4 5">
    <name type="scientific">Scyliorhinus torazame</name>
    <name type="common">Cloudy catshark</name>
    <name type="synonym">Catulus torazame</name>
    <dbReference type="NCBI Taxonomy" id="75743"/>
    <lineage>
        <taxon>Eukaryota</taxon>
        <taxon>Metazoa</taxon>
        <taxon>Chordata</taxon>
        <taxon>Craniata</taxon>
        <taxon>Vertebrata</taxon>
        <taxon>Chondrichthyes</taxon>
        <taxon>Elasmobranchii</taxon>
        <taxon>Galeomorphii</taxon>
        <taxon>Galeoidea</taxon>
        <taxon>Carcharhiniformes</taxon>
        <taxon>Scyliorhinidae</taxon>
        <taxon>Scyliorhinus</taxon>
    </lineage>
</organism>
<dbReference type="STRING" id="75743.A0A401PVL8"/>
<dbReference type="Gene3D" id="3.80.10.10">
    <property type="entry name" value="Ribonuclease Inhibitor"/>
    <property type="match status" value="2"/>
</dbReference>
<reference evidence="4 5" key="1">
    <citation type="journal article" date="2018" name="Nat. Ecol. Evol.">
        <title>Shark genomes provide insights into elasmobranch evolution and the origin of vertebrates.</title>
        <authorList>
            <person name="Hara Y"/>
            <person name="Yamaguchi K"/>
            <person name="Onimaru K"/>
            <person name="Kadota M"/>
            <person name="Koyanagi M"/>
            <person name="Keeley SD"/>
            <person name="Tatsumi K"/>
            <person name="Tanaka K"/>
            <person name="Motone F"/>
            <person name="Kageyama Y"/>
            <person name="Nozu R"/>
            <person name="Adachi N"/>
            <person name="Nishimura O"/>
            <person name="Nakagawa R"/>
            <person name="Tanegashima C"/>
            <person name="Kiyatake I"/>
            <person name="Matsumoto R"/>
            <person name="Murakumo K"/>
            <person name="Nishida K"/>
            <person name="Terakita A"/>
            <person name="Kuratani S"/>
            <person name="Sato K"/>
            <person name="Hyodo S Kuraku.S."/>
        </authorList>
    </citation>
    <scope>NUCLEOTIDE SEQUENCE [LARGE SCALE GENOMIC DNA]</scope>
</reference>
<dbReference type="GO" id="GO:0005615">
    <property type="term" value="C:extracellular space"/>
    <property type="evidence" value="ECO:0007669"/>
    <property type="project" value="TreeGrafter"/>
</dbReference>
<dbReference type="PANTHER" id="PTHR45712">
    <property type="entry name" value="AGAP008170-PA"/>
    <property type="match status" value="1"/>
</dbReference>
<keyword evidence="1" id="KW-0433">Leucine-rich repeat</keyword>
<dbReference type="SMART" id="SM00365">
    <property type="entry name" value="LRR_SD22"/>
    <property type="match status" value="4"/>
</dbReference>
<feature type="non-terminal residue" evidence="4">
    <location>
        <position position="1"/>
    </location>
</feature>
<dbReference type="SMART" id="SM00364">
    <property type="entry name" value="LRR_BAC"/>
    <property type="match status" value="4"/>
</dbReference>
<dbReference type="InterPro" id="IPR032675">
    <property type="entry name" value="LRR_dom_sf"/>
</dbReference>
<dbReference type="EMBL" id="BFAA01014120">
    <property type="protein sequence ID" value="GCB77169.1"/>
    <property type="molecule type" value="Genomic_DNA"/>
</dbReference>
<dbReference type="SUPFAM" id="SSF52058">
    <property type="entry name" value="L domain-like"/>
    <property type="match status" value="1"/>
</dbReference>
<dbReference type="InterPro" id="IPR050333">
    <property type="entry name" value="SLRP"/>
</dbReference>
<evidence type="ECO:0000313" key="4">
    <source>
        <dbReference type="EMBL" id="GCB77169.1"/>
    </source>
</evidence>
<keyword evidence="2" id="KW-0677">Repeat</keyword>
<dbReference type="AlphaFoldDB" id="A0A401PVL8"/>
<accession>A0A401PVL8</accession>
<proteinExistence type="predicted"/>
<dbReference type="InterPro" id="IPR003591">
    <property type="entry name" value="Leu-rich_rpt_typical-subtyp"/>
</dbReference>
<name>A0A401PVL8_SCYTO</name>
<feature type="compositionally biased region" description="Polar residues" evidence="3">
    <location>
        <begin position="295"/>
        <end position="308"/>
    </location>
</feature>
<evidence type="ECO:0000256" key="2">
    <source>
        <dbReference type="ARBA" id="ARBA00022737"/>
    </source>
</evidence>
<dbReference type="OMA" id="MVQTFLA"/>
<keyword evidence="5" id="KW-1185">Reference proteome</keyword>
<dbReference type="Pfam" id="PF13855">
    <property type="entry name" value="LRR_8"/>
    <property type="match status" value="3"/>
</dbReference>
<sequence>LTVAPKNLPTTLVSADVAANYLTKIYPLTFGQKPNLRSVYLHNNKLTDAGLPDHMFNGSDGVGILIMSSNFLKYVPKNLPKELFRLHLKNNKLEKIPKGAFDNLSSLRELYLHNNYITNDGIDNETFWKLSSLEYLDLSSNNLTQIPRGLPRNIILLHLEKNAIKSIPGMTKLKEIFLSNNKLKLNSVYPGAWKKLANLQLLDLSGNQLSYVPSDLPESLEYIYLQNNQISVIPEDAFESTPNIKGIFLRDNRLTTSRVKETAFAKLKFLQVLDMGAYSESSSTSKREDDISGYNLENDSEQATQNDK</sequence>
<dbReference type="PROSITE" id="PS51450">
    <property type="entry name" value="LRR"/>
    <property type="match status" value="3"/>
</dbReference>
<evidence type="ECO:0000256" key="1">
    <source>
        <dbReference type="ARBA" id="ARBA00022614"/>
    </source>
</evidence>
<dbReference type="OrthoDB" id="10027416at2759"/>
<protein>
    <submittedName>
        <fullName evidence="4">Uncharacterized protein</fullName>
    </submittedName>
</protein>
<dbReference type="SMART" id="SM00369">
    <property type="entry name" value="LRR_TYP"/>
    <property type="match status" value="7"/>
</dbReference>
<dbReference type="InterPro" id="IPR001611">
    <property type="entry name" value="Leu-rich_rpt"/>
</dbReference>